<keyword evidence="2" id="KW-1185">Reference proteome</keyword>
<dbReference type="EMBL" id="BEXT01000001">
    <property type="protein sequence ID" value="GBC62412.1"/>
    <property type="molecule type" value="Genomic_DNA"/>
</dbReference>
<dbReference type="Pfam" id="PF08905">
    <property type="entry name" value="DUF1850"/>
    <property type="match status" value="1"/>
</dbReference>
<reference evidence="2" key="2">
    <citation type="submission" date="2019-01" db="EMBL/GenBank/DDBJ databases">
        <title>Genome sequence of Desulfonema ishimotonii strain Tokyo 01.</title>
        <authorList>
            <person name="Fukui M."/>
        </authorList>
    </citation>
    <scope>NUCLEOTIDE SEQUENCE [LARGE SCALE GENOMIC DNA]</scope>
    <source>
        <strain evidence="2">Tokyo 01</strain>
    </source>
</reference>
<reference evidence="2" key="1">
    <citation type="submission" date="2017-11" db="EMBL/GenBank/DDBJ databases">
        <authorList>
            <person name="Watanabe M."/>
            <person name="Kojima H."/>
        </authorList>
    </citation>
    <scope>NUCLEOTIDE SEQUENCE [LARGE SCALE GENOMIC DNA]</scope>
    <source>
        <strain evidence="2">Tokyo 01</strain>
    </source>
</reference>
<proteinExistence type="predicted"/>
<evidence type="ECO:0000313" key="2">
    <source>
        <dbReference type="Proteomes" id="UP000288096"/>
    </source>
</evidence>
<dbReference type="InterPro" id="IPR015001">
    <property type="entry name" value="DUF1850"/>
</dbReference>
<protein>
    <submittedName>
        <fullName evidence="1">DUF1850 domain-containing protein</fullName>
    </submittedName>
</protein>
<organism evidence="1 2">
    <name type="scientific">Desulfonema ishimotonii</name>
    <dbReference type="NCBI Taxonomy" id="45657"/>
    <lineage>
        <taxon>Bacteria</taxon>
        <taxon>Pseudomonadati</taxon>
        <taxon>Thermodesulfobacteriota</taxon>
        <taxon>Desulfobacteria</taxon>
        <taxon>Desulfobacterales</taxon>
        <taxon>Desulfococcaceae</taxon>
        <taxon>Desulfonema</taxon>
    </lineage>
</organism>
<comment type="caution">
    <text evidence="1">The sequence shown here is derived from an EMBL/GenBank/DDBJ whole genome shotgun (WGS) entry which is preliminary data.</text>
</comment>
<sequence length="188" mass="21221">MKICIHIIVIACILRAGVAAGEIPRSPRLVVRDYETGKALLNLPVRYEQQFTIRYIHSVDISPVFEVFRIDEKKGFVLEETYFRMFGAGMGHWEGHGRLTYDGQWTRIRDMNYPVGSFILRVGSKGVDHTLILGNRSVNLSEMAEGRRVEVLCAGQQGAASDRHLSGDNSCGKADEPGNYHITHRYVR</sequence>
<dbReference type="Proteomes" id="UP000288096">
    <property type="component" value="Unassembled WGS sequence"/>
</dbReference>
<dbReference type="AlphaFoldDB" id="A0A401FZJ4"/>
<gene>
    <name evidence="1" type="ORF">DENIS_3384</name>
</gene>
<dbReference type="RefSeq" id="WP_166405151.1">
    <property type="nucleotide sequence ID" value="NZ_BEXT01000001.1"/>
</dbReference>
<name>A0A401FZJ4_9BACT</name>
<evidence type="ECO:0000313" key="1">
    <source>
        <dbReference type="EMBL" id="GBC62412.1"/>
    </source>
</evidence>
<accession>A0A401FZJ4</accession>